<keyword evidence="4" id="KW-1015">Disulfide bond</keyword>
<proteinExistence type="predicted"/>
<evidence type="ECO:0000256" key="5">
    <source>
        <dbReference type="ARBA" id="ARBA00023180"/>
    </source>
</evidence>
<evidence type="ECO:0000256" key="4">
    <source>
        <dbReference type="ARBA" id="ARBA00023157"/>
    </source>
</evidence>
<dbReference type="InterPro" id="IPR000742">
    <property type="entry name" value="EGF"/>
</dbReference>
<evidence type="ECO:0000259" key="8">
    <source>
        <dbReference type="PROSITE" id="PS01186"/>
    </source>
</evidence>
<dbReference type="EMBL" id="GEIB01000096">
    <property type="protein sequence ID" value="JAR87662.1"/>
    <property type="molecule type" value="Transcribed_RNA"/>
</dbReference>
<protein>
    <submittedName>
        <fullName evidence="9">Vitellogenin receptor</fullName>
    </submittedName>
</protein>
<dbReference type="SUPFAM" id="SSF63825">
    <property type="entry name" value="YWTD domain"/>
    <property type="match status" value="2"/>
</dbReference>
<dbReference type="InterPro" id="IPR050778">
    <property type="entry name" value="Cueball_EGF_LRP_Nidogen"/>
</dbReference>
<evidence type="ECO:0000256" key="3">
    <source>
        <dbReference type="ARBA" id="ARBA00022737"/>
    </source>
</evidence>
<evidence type="ECO:0000313" key="9">
    <source>
        <dbReference type="EMBL" id="JAR87662.1"/>
    </source>
</evidence>
<reference evidence="9" key="1">
    <citation type="submission" date="2016-03" db="EMBL/GenBank/DDBJ databases">
        <title>Gut transcriptome analysis on engorged females of Ornithodoros mimon (Acari: Argasidae) and phylogenetic inferences of soft ticks.</title>
        <authorList>
            <person name="Landulfo G.A."/>
            <person name="Giovanni D."/>
            <person name="Carvalho E."/>
            <person name="Junqueira-de-Azevedo I."/>
            <person name="Patane J."/>
            <person name="Mendoca R."/>
            <person name="Barros-Battesti D."/>
        </authorList>
    </citation>
    <scope>NUCLEOTIDE SEQUENCE</scope>
    <source>
        <strain evidence="9">Females</strain>
        <tissue evidence="9">Gut</tissue>
    </source>
</reference>
<evidence type="ECO:0000256" key="2">
    <source>
        <dbReference type="ARBA" id="ARBA00022729"/>
    </source>
</evidence>
<dbReference type="SUPFAM" id="SSF57196">
    <property type="entry name" value="EGF/Laminin"/>
    <property type="match status" value="1"/>
</dbReference>
<dbReference type="InterPro" id="IPR011042">
    <property type="entry name" value="6-blade_b-propeller_TolB-like"/>
</dbReference>
<keyword evidence="3" id="KW-0677">Repeat</keyword>
<dbReference type="PANTHER" id="PTHR46513">
    <property type="entry name" value="VITELLOGENIN RECEPTOR-LIKE PROTEIN-RELATED-RELATED"/>
    <property type="match status" value="1"/>
</dbReference>
<organism evidence="9">
    <name type="scientific">Alectorobius mimon</name>
    <dbReference type="NCBI Taxonomy" id="360319"/>
    <lineage>
        <taxon>Eukaryota</taxon>
        <taxon>Metazoa</taxon>
        <taxon>Ecdysozoa</taxon>
        <taxon>Arthropoda</taxon>
        <taxon>Chelicerata</taxon>
        <taxon>Arachnida</taxon>
        <taxon>Acari</taxon>
        <taxon>Parasitiformes</taxon>
        <taxon>Ixodida</taxon>
        <taxon>Ixodoidea</taxon>
        <taxon>Argasidae</taxon>
        <taxon>Ornithodorinae</taxon>
        <taxon>Alectorobius</taxon>
    </lineage>
</organism>
<dbReference type="PROSITE" id="PS01186">
    <property type="entry name" value="EGF_2"/>
    <property type="match status" value="1"/>
</dbReference>
<feature type="compositionally biased region" description="Low complexity" evidence="7">
    <location>
        <begin position="558"/>
        <end position="590"/>
    </location>
</feature>
<sequence length="618" mass="68776">DTFCKAQGAEPLLIFSGSKDIRGLWLRTNRYFEINGATGEAIGVDFDSDQRRVYWTDVSVGHSDVRTCFLDGTDPKVLLTSSESTMEDLAFDWVGKNLYITDAGLNRILVCKADGTACASLVTKGVDAPRAIVVVPLDKLLYWTDWGQHPAVMQAGMDGSNPSALISEDLGWPNGLAFDDTTNRLYWCDARRTRMEYFDMTTKKREVVIQDSVFHPFAMAVFEDTLYWSDWASFSLDSSNKFNGKHFERVLREESKQIMGVHAYHPVLRRRDIHNPCWDNPCEDICVIGPSGYKCLCRYGYQMDSNGKSCSLDRSSSYAVVSEDNSLYRIQRNKIGKETAEKIPVNWFVLISAMVLDWSTQTLYVSDITREMIVSINMDNYTTKIIHEHHTGSVVGMDFDPQSKNLYWADAGKSTLEVCHYNGSLHAILLTNVLGPLDVALYPKAGVLFLLSLGDAPIITRYTMDGKNPKELPLSSMRVPLSLSVDNFSNKLFWADTAKDTIEFIDLKDEPYKAPTVAAQVSGHVLSVSAANSVLHWVTKEPGFIFYLFIPDSPPPGSSSSTTSASSAPSTSRGTRQFVRGSGSSLLPGSSSMELFHHDVVHKRDGGTLPLMQDTDPL</sequence>
<keyword evidence="5" id="KW-0325">Glycoprotein</keyword>
<feature type="domain" description="EGF-like" evidence="8">
    <location>
        <begin position="295"/>
        <end position="310"/>
    </location>
</feature>
<name>A0A147BB21_9ACAR</name>
<feature type="non-terminal residue" evidence="9">
    <location>
        <position position="1"/>
    </location>
</feature>
<feature type="repeat" description="LDL-receptor class B" evidence="6">
    <location>
        <begin position="51"/>
        <end position="95"/>
    </location>
</feature>
<dbReference type="Pfam" id="PF00058">
    <property type="entry name" value="Ldl_recept_b"/>
    <property type="match status" value="1"/>
</dbReference>
<accession>A0A147BB21</accession>
<evidence type="ECO:0000256" key="7">
    <source>
        <dbReference type="SAM" id="MobiDB-lite"/>
    </source>
</evidence>
<dbReference type="AlphaFoldDB" id="A0A147BB21"/>
<dbReference type="CDD" id="cd00053">
    <property type="entry name" value="EGF"/>
    <property type="match status" value="1"/>
</dbReference>
<feature type="region of interest" description="Disordered" evidence="7">
    <location>
        <begin position="557"/>
        <end position="590"/>
    </location>
</feature>
<dbReference type="FunFam" id="2.120.10.30:FF:000241">
    <property type="entry name" value="Low-density lipoprotein receptor-related protein 6"/>
    <property type="match status" value="1"/>
</dbReference>
<dbReference type="InterPro" id="IPR000033">
    <property type="entry name" value="LDLR_classB_rpt"/>
</dbReference>
<evidence type="ECO:0000256" key="6">
    <source>
        <dbReference type="PROSITE-ProRule" id="PRU00461"/>
    </source>
</evidence>
<dbReference type="PROSITE" id="PS51120">
    <property type="entry name" value="LDLRB"/>
    <property type="match status" value="3"/>
</dbReference>
<dbReference type="SMART" id="SM00135">
    <property type="entry name" value="LY"/>
    <property type="match status" value="8"/>
</dbReference>
<feature type="repeat" description="LDL-receptor class B" evidence="6">
    <location>
        <begin position="139"/>
        <end position="182"/>
    </location>
</feature>
<keyword evidence="2" id="KW-0732">Signal</keyword>
<keyword evidence="9" id="KW-0675">Receptor</keyword>
<keyword evidence="1" id="KW-0245">EGF-like domain</keyword>
<dbReference type="PANTHER" id="PTHR46513:SF13">
    <property type="entry name" value="EGF-LIKE DOMAIN-CONTAINING PROTEIN"/>
    <property type="match status" value="1"/>
</dbReference>
<feature type="repeat" description="LDL-receptor class B" evidence="6">
    <location>
        <begin position="183"/>
        <end position="225"/>
    </location>
</feature>
<dbReference type="Gene3D" id="2.120.10.30">
    <property type="entry name" value="TolB, C-terminal domain"/>
    <property type="match status" value="2"/>
</dbReference>
<evidence type="ECO:0000256" key="1">
    <source>
        <dbReference type="ARBA" id="ARBA00022536"/>
    </source>
</evidence>